<dbReference type="InterPro" id="IPR019734">
    <property type="entry name" value="TPR_rpt"/>
</dbReference>
<gene>
    <name evidence="3" type="ORF">J6595_07100</name>
</gene>
<dbReference type="SUPFAM" id="SSF48452">
    <property type="entry name" value="TPR-like"/>
    <property type="match status" value="1"/>
</dbReference>
<keyword evidence="4" id="KW-1185">Reference proteome</keyword>
<evidence type="ECO:0000256" key="2">
    <source>
        <dbReference type="SAM" id="SignalP"/>
    </source>
</evidence>
<evidence type="ECO:0000313" key="4">
    <source>
        <dbReference type="Proteomes" id="UP000678276"/>
    </source>
</evidence>
<dbReference type="Proteomes" id="UP000678276">
    <property type="component" value="Unassembled WGS sequence"/>
</dbReference>
<accession>A0ABS4BF11</accession>
<dbReference type="InterPro" id="IPR011990">
    <property type="entry name" value="TPR-like_helical_dom_sf"/>
</dbReference>
<feature type="region of interest" description="Disordered" evidence="1">
    <location>
        <begin position="25"/>
        <end position="105"/>
    </location>
</feature>
<dbReference type="SMART" id="SM00028">
    <property type="entry name" value="TPR"/>
    <property type="match status" value="3"/>
</dbReference>
<protein>
    <recommendedName>
        <fullName evidence="5">Tetratricopeptide repeat protein</fullName>
    </recommendedName>
</protein>
<evidence type="ECO:0008006" key="5">
    <source>
        <dbReference type="Google" id="ProtNLM"/>
    </source>
</evidence>
<evidence type="ECO:0000256" key="1">
    <source>
        <dbReference type="SAM" id="MobiDB-lite"/>
    </source>
</evidence>
<feature type="chain" id="PRO_5046346594" description="Tetratricopeptide repeat protein" evidence="2">
    <location>
        <begin position="28"/>
        <end position="263"/>
    </location>
</feature>
<keyword evidence="2" id="KW-0732">Signal</keyword>
<feature type="signal peptide" evidence="2">
    <location>
        <begin position="1"/>
        <end position="27"/>
    </location>
</feature>
<comment type="caution">
    <text evidence="3">The sequence shown here is derived from an EMBL/GenBank/DDBJ whole genome shotgun (WGS) entry which is preliminary data.</text>
</comment>
<proteinExistence type="predicted"/>
<name>A0ABS4BF11_9HYPH</name>
<reference evidence="3 4" key="1">
    <citation type="submission" date="2021-04" db="EMBL/GenBank/DDBJ databases">
        <title>Whole genome sequence of Jiella sp. KSK16Y-1.</title>
        <authorList>
            <person name="Tuo L."/>
        </authorList>
    </citation>
    <scope>NUCLEOTIDE SEQUENCE [LARGE SCALE GENOMIC DNA]</scope>
    <source>
        <strain evidence="3 4">KSK16Y-1</strain>
    </source>
</reference>
<sequence length="263" mass="28356">MRHALHFALALPLGLGLGLGLSSHAAAQEQTPPSVMPPEGGKAPEAPSAPGGEESPMIVPAPDVAPDTPDAFGSAPLAEDDATSDPAPVDQADTAPANRPDETREEKIERLFSELRKQADGTKAARIAARIEREWRRSGSATIDLLMQRAAKAMGHKDNAAAMDVLDQTLVLDPDYAEAWNRRATLNFSMDRWGRSLADIEQTLNREPRHWGALMGLAMILERLDEKKKALETYEKVLAVYPALKSAQDAAGRLSEELTGPAI</sequence>
<evidence type="ECO:0000313" key="3">
    <source>
        <dbReference type="EMBL" id="MBP0615341.1"/>
    </source>
</evidence>
<organism evidence="3 4">
    <name type="scientific">Jiella mangrovi</name>
    <dbReference type="NCBI Taxonomy" id="2821407"/>
    <lineage>
        <taxon>Bacteria</taxon>
        <taxon>Pseudomonadati</taxon>
        <taxon>Pseudomonadota</taxon>
        <taxon>Alphaproteobacteria</taxon>
        <taxon>Hyphomicrobiales</taxon>
        <taxon>Aurantimonadaceae</taxon>
        <taxon>Jiella</taxon>
    </lineage>
</organism>
<dbReference type="RefSeq" id="WP_209593743.1">
    <property type="nucleotide sequence ID" value="NZ_JAGJCF010000003.1"/>
</dbReference>
<dbReference type="Gene3D" id="1.25.40.10">
    <property type="entry name" value="Tetratricopeptide repeat domain"/>
    <property type="match status" value="1"/>
</dbReference>
<dbReference type="EMBL" id="JAGJCF010000003">
    <property type="protein sequence ID" value="MBP0615341.1"/>
    <property type="molecule type" value="Genomic_DNA"/>
</dbReference>
<feature type="compositionally biased region" description="Low complexity" evidence="1">
    <location>
        <begin position="60"/>
        <end position="71"/>
    </location>
</feature>